<reference evidence="1 2" key="1">
    <citation type="submission" date="2019-04" db="EMBL/GenBank/DDBJ databases">
        <authorList>
            <consortium name="DOE Joint Genome Institute"/>
            <person name="Mondo S."/>
            <person name="Kjaerbolling I."/>
            <person name="Vesth T."/>
            <person name="Frisvad J.C."/>
            <person name="Nybo J.L."/>
            <person name="Theobald S."/>
            <person name="Kildgaard S."/>
            <person name="Isbrandt T."/>
            <person name="Kuo A."/>
            <person name="Sato A."/>
            <person name="Lyhne E.K."/>
            <person name="Kogle M.E."/>
            <person name="Wiebenga A."/>
            <person name="Kun R.S."/>
            <person name="Lubbers R.J."/>
            <person name="Makela M.R."/>
            <person name="Barry K."/>
            <person name="Chovatia M."/>
            <person name="Clum A."/>
            <person name="Daum C."/>
            <person name="Haridas S."/>
            <person name="He G."/>
            <person name="LaButti K."/>
            <person name="Lipzen A."/>
            <person name="Riley R."/>
            <person name="Salamov A."/>
            <person name="Simmons B.A."/>
            <person name="Magnuson J.K."/>
            <person name="Henrissat B."/>
            <person name="Mortensen U.H."/>
            <person name="Larsen T.O."/>
            <person name="Devries R.P."/>
            <person name="Grigoriev I.V."/>
            <person name="Machida M."/>
            <person name="Baker S.E."/>
            <person name="Andersen M.R."/>
            <person name="Cantor M.N."/>
            <person name="Hua S.X."/>
        </authorList>
    </citation>
    <scope>NUCLEOTIDE SEQUENCE [LARGE SCALE GENOMIC DNA]</scope>
    <source>
        <strain evidence="1 2">CBS 117616</strain>
    </source>
</reference>
<accession>A0ABQ6WQ48</accession>
<proteinExistence type="predicted"/>
<organism evidence="1 2">
    <name type="scientific">Aspergillus pseudocaelatus</name>
    <dbReference type="NCBI Taxonomy" id="1825620"/>
    <lineage>
        <taxon>Eukaryota</taxon>
        <taxon>Fungi</taxon>
        <taxon>Dikarya</taxon>
        <taxon>Ascomycota</taxon>
        <taxon>Pezizomycotina</taxon>
        <taxon>Eurotiomycetes</taxon>
        <taxon>Eurotiomycetidae</taxon>
        <taxon>Eurotiales</taxon>
        <taxon>Aspergillaceae</taxon>
        <taxon>Aspergillus</taxon>
        <taxon>Aspergillus subgen. Circumdati</taxon>
    </lineage>
</organism>
<name>A0ABQ6WQ48_9EURO</name>
<dbReference type="Proteomes" id="UP000325395">
    <property type="component" value="Unassembled WGS sequence"/>
</dbReference>
<gene>
    <name evidence="1" type="ORF">BDV36DRAFT_254217</name>
</gene>
<dbReference type="EMBL" id="ML735727">
    <property type="protein sequence ID" value="KAE8418341.1"/>
    <property type="molecule type" value="Genomic_DNA"/>
</dbReference>
<sequence length="66" mass="7193">MISELFKSVHNNRSHQGLDKCLNALDCIAIHCETPSCQSSELEEQSLGYPGSREPSCMAKCVGPVI</sequence>
<keyword evidence="2" id="KW-1185">Reference proteome</keyword>
<evidence type="ECO:0000313" key="2">
    <source>
        <dbReference type="Proteomes" id="UP000325395"/>
    </source>
</evidence>
<protein>
    <submittedName>
        <fullName evidence="1">Uncharacterized protein</fullName>
    </submittedName>
</protein>
<evidence type="ECO:0000313" key="1">
    <source>
        <dbReference type="EMBL" id="KAE8418341.1"/>
    </source>
</evidence>